<feature type="chain" id="PRO_5046553879" description="Secreted protein" evidence="1">
    <location>
        <begin position="24"/>
        <end position="90"/>
    </location>
</feature>
<keyword evidence="1" id="KW-0732">Signal</keyword>
<evidence type="ECO:0000313" key="2">
    <source>
        <dbReference type="EMBL" id="MES1922359.1"/>
    </source>
</evidence>
<feature type="signal peptide" evidence="1">
    <location>
        <begin position="1"/>
        <end position="23"/>
    </location>
</feature>
<keyword evidence="3" id="KW-1185">Reference proteome</keyword>
<proteinExistence type="predicted"/>
<organism evidence="2 3">
    <name type="scientific">Bonamia ostreae</name>
    <dbReference type="NCBI Taxonomy" id="126728"/>
    <lineage>
        <taxon>Eukaryota</taxon>
        <taxon>Sar</taxon>
        <taxon>Rhizaria</taxon>
        <taxon>Endomyxa</taxon>
        <taxon>Ascetosporea</taxon>
        <taxon>Haplosporida</taxon>
        <taxon>Bonamia</taxon>
    </lineage>
</organism>
<gene>
    <name evidence="2" type="ORF">MHBO_003865</name>
</gene>
<reference evidence="2 3" key="1">
    <citation type="journal article" date="2024" name="BMC Biol.">
        <title>Comparative genomics of Ascetosporea gives new insight into the evolutionary basis for animal parasitism in Rhizaria.</title>
        <authorList>
            <person name="Hiltunen Thoren M."/>
            <person name="Onut-Brannstrom I."/>
            <person name="Alfjorden A."/>
            <person name="Peckova H."/>
            <person name="Swords F."/>
            <person name="Hooper C."/>
            <person name="Holzer A.S."/>
            <person name="Bass D."/>
            <person name="Burki F."/>
        </authorList>
    </citation>
    <scope>NUCLEOTIDE SEQUENCE [LARGE SCALE GENOMIC DNA]</scope>
    <source>
        <strain evidence="2">20-A016</strain>
    </source>
</reference>
<name>A0ABV2AS34_9EUKA</name>
<sequence length="90" mass="9654">MASWSVNFLGVFWLHWLSQMSGARDPKFERGAHVRGRSQPPMGSPCPLAPGNPMGCPLCLRCWCYGSDGARGPNGFEIPSGVYLGPCGAN</sequence>
<dbReference type="EMBL" id="JBDODL010002652">
    <property type="protein sequence ID" value="MES1922359.1"/>
    <property type="molecule type" value="Genomic_DNA"/>
</dbReference>
<evidence type="ECO:0000256" key="1">
    <source>
        <dbReference type="SAM" id="SignalP"/>
    </source>
</evidence>
<dbReference type="Proteomes" id="UP001439008">
    <property type="component" value="Unassembled WGS sequence"/>
</dbReference>
<protein>
    <recommendedName>
        <fullName evidence="4">Secreted protein</fullName>
    </recommendedName>
</protein>
<accession>A0ABV2AS34</accession>
<evidence type="ECO:0008006" key="4">
    <source>
        <dbReference type="Google" id="ProtNLM"/>
    </source>
</evidence>
<comment type="caution">
    <text evidence="2">The sequence shown here is derived from an EMBL/GenBank/DDBJ whole genome shotgun (WGS) entry which is preliminary data.</text>
</comment>
<evidence type="ECO:0000313" key="3">
    <source>
        <dbReference type="Proteomes" id="UP001439008"/>
    </source>
</evidence>